<dbReference type="OrthoDB" id="9786110at2"/>
<dbReference type="InterPro" id="IPR029058">
    <property type="entry name" value="AB_hydrolase_fold"/>
</dbReference>
<dbReference type="SUPFAM" id="SSF53474">
    <property type="entry name" value="alpha/beta-Hydrolases"/>
    <property type="match status" value="1"/>
</dbReference>
<name>A0A1L3MW69_9BACI</name>
<dbReference type="KEGG" id="bwh:A9C19_18765"/>
<dbReference type="PIRSF" id="PIRSF017388">
    <property type="entry name" value="Esterase_lipase"/>
    <property type="match status" value="1"/>
</dbReference>
<dbReference type="STRING" id="1547283.A9C19_18765"/>
<dbReference type="Gene3D" id="3.40.50.1820">
    <property type="entry name" value="alpha/beta hydrolase"/>
    <property type="match status" value="1"/>
</dbReference>
<dbReference type="Pfam" id="PF12146">
    <property type="entry name" value="Hydrolase_4"/>
    <property type="match status" value="2"/>
</dbReference>
<feature type="domain" description="Serine aminopeptidase S33" evidence="3">
    <location>
        <begin position="24"/>
        <end position="128"/>
    </location>
</feature>
<dbReference type="PANTHER" id="PTHR11614">
    <property type="entry name" value="PHOSPHOLIPASE-RELATED"/>
    <property type="match status" value="1"/>
</dbReference>
<feature type="active site" description="Nucleophile" evidence="1">
    <location>
        <position position="98"/>
    </location>
</feature>
<feature type="active site" description="Charge relay system" evidence="1">
    <location>
        <position position="225"/>
    </location>
</feature>
<organism evidence="4 5">
    <name type="scientific">Bacillus weihaiensis</name>
    <dbReference type="NCBI Taxonomy" id="1547283"/>
    <lineage>
        <taxon>Bacteria</taxon>
        <taxon>Bacillati</taxon>
        <taxon>Bacillota</taxon>
        <taxon>Bacilli</taxon>
        <taxon>Bacillales</taxon>
        <taxon>Bacillaceae</taxon>
        <taxon>Bacillus</taxon>
    </lineage>
</organism>
<dbReference type="InterPro" id="IPR012354">
    <property type="entry name" value="Esterase_lipase"/>
</dbReference>
<feature type="binding site" evidence="2">
    <location>
        <position position="30"/>
    </location>
    <ligand>
        <name>substrate</name>
    </ligand>
</feature>
<dbReference type="GO" id="GO:0052689">
    <property type="term" value="F:carboxylic ester hydrolase activity"/>
    <property type="evidence" value="ECO:0007669"/>
    <property type="project" value="InterPro"/>
</dbReference>
<dbReference type="EMBL" id="CP016020">
    <property type="protein sequence ID" value="APH06589.1"/>
    <property type="molecule type" value="Genomic_DNA"/>
</dbReference>
<dbReference type="Proteomes" id="UP000181936">
    <property type="component" value="Chromosome"/>
</dbReference>
<evidence type="ECO:0000256" key="2">
    <source>
        <dbReference type="PIRSR" id="PIRSR017388-2"/>
    </source>
</evidence>
<evidence type="ECO:0000256" key="1">
    <source>
        <dbReference type="PIRSR" id="PIRSR017388-1"/>
    </source>
</evidence>
<accession>A0A1L3MW69</accession>
<reference evidence="4 5" key="1">
    <citation type="journal article" date="2016" name="Sci. Rep.">
        <title>Complete genome sequence and transcriptomic analysis of a novel marine strain Bacillus weihaiensis reveals the mechanism of brown algae degradation.</title>
        <authorList>
            <person name="Zhu Y."/>
            <person name="Chen P."/>
            <person name="Bao Y."/>
            <person name="Men Y."/>
            <person name="Zeng Y."/>
            <person name="Yang J."/>
            <person name="Sun J."/>
            <person name="Sun Y."/>
        </authorList>
    </citation>
    <scope>NUCLEOTIDE SEQUENCE [LARGE SCALE GENOMIC DNA]</scope>
    <source>
        <strain evidence="4 5">Alg07</strain>
    </source>
</reference>
<feature type="binding site" evidence="2">
    <location>
        <position position="99"/>
    </location>
    <ligand>
        <name>substrate</name>
    </ligand>
</feature>
<sequence length="254" mass="28540">MKREESSILEGAESRFYQGNQIGILLCHGFNGTPQSMQFIGERLSQLGYTVSIPRLSGHGTHYRDMEKVHYENWKQDLQEEYDRLKETCLEVYVVGQSMGGALTLQLAASNSSISGIALINAAVTDVAYQTLRTEKGPMLIEEGEPDIHKPGVYEITYSKVPLHAVHELLDLMDETKEKVAKVESPVLLITSAVDHVVPPSNSDFIYENLRSKEVKRVTLPHSYHVASMDYDATMIVDNIHQYIEDLSREPSLS</sequence>
<dbReference type="AlphaFoldDB" id="A0A1L3MW69"/>
<dbReference type="InterPro" id="IPR051044">
    <property type="entry name" value="MAG_DAG_Lipase"/>
</dbReference>
<feature type="active site" description="Charge relay system" evidence="1">
    <location>
        <position position="195"/>
    </location>
</feature>
<dbReference type="InterPro" id="IPR022742">
    <property type="entry name" value="Hydrolase_4"/>
</dbReference>
<evidence type="ECO:0000313" key="5">
    <source>
        <dbReference type="Proteomes" id="UP000181936"/>
    </source>
</evidence>
<proteinExistence type="predicted"/>
<protein>
    <submittedName>
        <fullName evidence="4">Lipase</fullName>
    </submittedName>
</protein>
<evidence type="ECO:0000313" key="4">
    <source>
        <dbReference type="EMBL" id="APH06589.1"/>
    </source>
</evidence>
<feature type="domain" description="Serine aminopeptidase S33" evidence="3">
    <location>
        <begin position="160"/>
        <end position="227"/>
    </location>
</feature>
<evidence type="ECO:0000259" key="3">
    <source>
        <dbReference type="Pfam" id="PF12146"/>
    </source>
</evidence>
<dbReference type="RefSeq" id="WP_072581390.1">
    <property type="nucleotide sequence ID" value="NZ_CP016020.1"/>
</dbReference>
<gene>
    <name evidence="4" type="ORF">A9C19_18765</name>
</gene>
<keyword evidence="5" id="KW-1185">Reference proteome</keyword>